<dbReference type="GO" id="GO:0017101">
    <property type="term" value="C:aminoacyl-tRNA synthetase multienzyme complex"/>
    <property type="evidence" value="ECO:0007669"/>
    <property type="project" value="TreeGrafter"/>
</dbReference>
<dbReference type="Proteomes" id="UP000247409">
    <property type="component" value="Unassembled WGS sequence"/>
</dbReference>
<dbReference type="Pfam" id="PF03129">
    <property type="entry name" value="HGTP_anticodon"/>
    <property type="match status" value="1"/>
</dbReference>
<keyword evidence="5" id="KW-0030">Aminoacyl-tRNA synthetase</keyword>
<dbReference type="Pfam" id="PF00587">
    <property type="entry name" value="tRNA-synt_2b"/>
    <property type="match status" value="1"/>
</dbReference>
<protein>
    <recommendedName>
        <fullName evidence="1">proline--tRNA ligase</fullName>
        <ecNumber evidence="1">6.1.1.15</ecNumber>
    </recommendedName>
    <alternativeName>
        <fullName evidence="6">Prolyl-tRNA synthetase</fullName>
    </alternativeName>
</protein>
<dbReference type="HAMAP" id="MF_01571">
    <property type="entry name" value="Pro_tRNA_synth_type3"/>
    <property type="match status" value="1"/>
</dbReference>
<proteinExistence type="inferred from homology"/>
<dbReference type="SUPFAM" id="SSF52954">
    <property type="entry name" value="Class II aaRS ABD-related"/>
    <property type="match status" value="1"/>
</dbReference>
<sequence>MSAFQTHIPLPRPQPFRSRSVCRRCRAPVRSVAQNAAVSSVKPSQKPASAQSQSITPRHEDYSQWYLDVITAADLSESAPVKGCLVIKPHGYAIWELLRDKLDSAIKASGAKNAYFPLLIPQSFLSKEAEHVEGFAKECAVVTHHRLRADPDAPPGTLQPDPDAQLEENLVVRPTSETIIWYMFGRWIQSYRDLPLMLNQWANVVRWEMRTRPFLRTAEFLWQEGHTAHADAEEAHDKAREMIQVYRDIAENWLALPVVVGRKSPSERFAGAEETYTIEAMMQNGWALQAGTSHFLGQNFAKAFDVQYKAPDGTKQYVWATSWGMTTRMIGALIMTHSDDVGLVLPPNVAPIQIVLVLIFKNEKEQELVTSFAKGAADRLREVGIRIEVDDRPNMRPGAKYYEWERKGVPLRMEIGPRDAGKGAVFAAKRLGGKKWSIPVDDAFEDNAQEVLTEIHTQMLENARQRLMSRTSRPSSYEELKQSLGQGGESQGFFVVPWKCDDENEKKVKDETKATLRCYPMDEQDDVKGRTCIYSGEPATHMAIFARAY</sequence>
<keyword evidence="3" id="KW-0547">Nucleotide-binding</keyword>
<dbReference type="SUPFAM" id="SSF64586">
    <property type="entry name" value="C-terminal domain of ProRS"/>
    <property type="match status" value="1"/>
</dbReference>
<evidence type="ECO:0000256" key="6">
    <source>
        <dbReference type="ARBA" id="ARBA00029731"/>
    </source>
</evidence>
<evidence type="ECO:0000256" key="8">
    <source>
        <dbReference type="SAM" id="MobiDB-lite"/>
    </source>
</evidence>
<dbReference type="PROSITE" id="PS50862">
    <property type="entry name" value="AA_TRNA_LIGASE_II"/>
    <property type="match status" value="1"/>
</dbReference>
<dbReference type="Gene3D" id="3.30.930.10">
    <property type="entry name" value="Bira Bifunctional Protein, Domain 2"/>
    <property type="match status" value="1"/>
</dbReference>
<keyword evidence="4" id="KW-0067">ATP-binding</keyword>
<comment type="catalytic activity">
    <reaction evidence="7">
        <text>tRNA(Pro) + L-proline + ATP = L-prolyl-tRNA(Pro) + AMP + diphosphate</text>
        <dbReference type="Rhea" id="RHEA:14305"/>
        <dbReference type="Rhea" id="RHEA-COMP:9700"/>
        <dbReference type="Rhea" id="RHEA-COMP:9702"/>
        <dbReference type="ChEBI" id="CHEBI:30616"/>
        <dbReference type="ChEBI" id="CHEBI:33019"/>
        <dbReference type="ChEBI" id="CHEBI:60039"/>
        <dbReference type="ChEBI" id="CHEBI:78442"/>
        <dbReference type="ChEBI" id="CHEBI:78532"/>
        <dbReference type="ChEBI" id="CHEBI:456215"/>
        <dbReference type="EC" id="6.1.1.15"/>
    </reaction>
</comment>
<dbReference type="Pfam" id="PF09180">
    <property type="entry name" value="ProRS-C_1"/>
    <property type="match status" value="1"/>
</dbReference>
<evidence type="ECO:0000313" key="11">
    <source>
        <dbReference type="Proteomes" id="UP000247409"/>
    </source>
</evidence>
<feature type="region of interest" description="Disordered" evidence="8">
    <location>
        <begin position="36"/>
        <end position="56"/>
    </location>
</feature>
<dbReference type="InterPro" id="IPR033721">
    <property type="entry name" value="ProRS_core_arch_euk"/>
</dbReference>
<gene>
    <name evidence="10" type="ORF">BWQ96_04371</name>
</gene>
<dbReference type="CDD" id="cd00778">
    <property type="entry name" value="ProRS_core_arch_euk"/>
    <property type="match status" value="1"/>
</dbReference>
<evidence type="ECO:0000256" key="7">
    <source>
        <dbReference type="ARBA" id="ARBA00047671"/>
    </source>
</evidence>
<dbReference type="OrthoDB" id="1350766at2759"/>
<dbReference type="InterPro" id="IPR016061">
    <property type="entry name" value="Pro-tRNA_ligase_II_C"/>
</dbReference>
<dbReference type="InterPro" id="IPR006195">
    <property type="entry name" value="aa-tRNA-synth_II"/>
</dbReference>
<dbReference type="GO" id="GO:0006433">
    <property type="term" value="P:prolyl-tRNA aminoacylation"/>
    <property type="evidence" value="ECO:0007669"/>
    <property type="project" value="InterPro"/>
</dbReference>
<dbReference type="InterPro" id="IPR004499">
    <property type="entry name" value="Pro-tRNA-ligase_IIa_arc-type"/>
</dbReference>
<dbReference type="FunFam" id="3.30.930.10:FF:000023">
    <property type="entry name" value="Proline--tRNA ligase"/>
    <property type="match status" value="1"/>
</dbReference>
<reference evidence="10 11" key="1">
    <citation type="journal article" date="2018" name="Mol. Biol. Evol.">
        <title>Analysis of the draft genome of the red seaweed Gracilariopsis chorda provides insights into genome size evolution in Rhodophyta.</title>
        <authorList>
            <person name="Lee J."/>
            <person name="Yang E.C."/>
            <person name="Graf L."/>
            <person name="Yang J.H."/>
            <person name="Qiu H."/>
            <person name="Zel Zion U."/>
            <person name="Chan C.X."/>
            <person name="Stephens T.G."/>
            <person name="Weber A.P.M."/>
            <person name="Boo G.H."/>
            <person name="Boo S.M."/>
            <person name="Kim K.M."/>
            <person name="Shin Y."/>
            <person name="Jung M."/>
            <person name="Lee S.J."/>
            <person name="Yim H.S."/>
            <person name="Lee J.H."/>
            <person name="Bhattacharya D."/>
            <person name="Yoon H.S."/>
        </authorList>
    </citation>
    <scope>NUCLEOTIDE SEQUENCE [LARGE SCALE GENOMIC DNA]</scope>
    <source>
        <strain evidence="10 11">SKKU-2015</strain>
        <tissue evidence="10">Whole body</tissue>
    </source>
</reference>
<feature type="domain" description="Aminoacyl-transfer RNA synthetases class-II family profile" evidence="9">
    <location>
        <begin position="89"/>
        <end position="346"/>
    </location>
</feature>
<dbReference type="GO" id="GO:0004827">
    <property type="term" value="F:proline-tRNA ligase activity"/>
    <property type="evidence" value="ECO:0007669"/>
    <property type="project" value="UniProtKB-EC"/>
</dbReference>
<evidence type="ECO:0000256" key="2">
    <source>
        <dbReference type="ARBA" id="ARBA00022598"/>
    </source>
</evidence>
<dbReference type="InterPro" id="IPR045864">
    <property type="entry name" value="aa-tRNA-synth_II/BPL/LPL"/>
</dbReference>
<name>A0A2V3IUN6_9FLOR</name>
<dbReference type="AlphaFoldDB" id="A0A2V3IUN6"/>
<evidence type="ECO:0000256" key="3">
    <source>
        <dbReference type="ARBA" id="ARBA00022741"/>
    </source>
</evidence>
<dbReference type="PANTHER" id="PTHR43382:SF3">
    <property type="entry name" value="PROLINE--TRNA LIGASE, CHLOROPLASTIC_MITOCHONDRIAL"/>
    <property type="match status" value="1"/>
</dbReference>
<keyword evidence="2 10" id="KW-0436">Ligase</keyword>
<dbReference type="STRING" id="448386.A0A2V3IUN6"/>
<dbReference type="GO" id="GO:0005524">
    <property type="term" value="F:ATP binding"/>
    <property type="evidence" value="ECO:0007669"/>
    <property type="project" value="UniProtKB-KW"/>
</dbReference>
<dbReference type="InterPro" id="IPR004154">
    <property type="entry name" value="Anticodon-bd"/>
</dbReference>
<keyword evidence="11" id="KW-1185">Reference proteome</keyword>
<evidence type="ECO:0000256" key="4">
    <source>
        <dbReference type="ARBA" id="ARBA00022840"/>
    </source>
</evidence>
<dbReference type="InterPro" id="IPR017449">
    <property type="entry name" value="Pro-tRNA_synth_II"/>
</dbReference>
<dbReference type="Gene3D" id="3.40.50.800">
    <property type="entry name" value="Anticodon-binding domain"/>
    <property type="match status" value="1"/>
</dbReference>
<dbReference type="InterPro" id="IPR002314">
    <property type="entry name" value="aa-tRNA-synt_IIb"/>
</dbReference>
<dbReference type="EC" id="6.1.1.15" evidence="1"/>
<dbReference type="InterPro" id="IPR036621">
    <property type="entry name" value="Anticodon-bd_dom_sf"/>
</dbReference>
<dbReference type="PANTHER" id="PTHR43382">
    <property type="entry name" value="PROLYL-TRNA SYNTHETASE"/>
    <property type="match status" value="1"/>
</dbReference>
<feature type="compositionally biased region" description="Low complexity" evidence="8">
    <location>
        <begin position="42"/>
        <end position="54"/>
    </location>
</feature>
<dbReference type="SMART" id="SM00946">
    <property type="entry name" value="ProRS-C_1"/>
    <property type="match status" value="1"/>
</dbReference>
<dbReference type="Gene3D" id="3.30.110.30">
    <property type="entry name" value="C-terminal domain of ProRS"/>
    <property type="match status" value="1"/>
</dbReference>
<accession>A0A2V3IUN6</accession>
<dbReference type="SUPFAM" id="SSF55681">
    <property type="entry name" value="Class II aaRS and biotin synthetases"/>
    <property type="match status" value="1"/>
</dbReference>
<dbReference type="NCBIfam" id="TIGR00408">
    <property type="entry name" value="proS_fam_I"/>
    <property type="match status" value="1"/>
</dbReference>
<organism evidence="10 11">
    <name type="scientific">Gracilariopsis chorda</name>
    <dbReference type="NCBI Taxonomy" id="448386"/>
    <lineage>
        <taxon>Eukaryota</taxon>
        <taxon>Rhodophyta</taxon>
        <taxon>Florideophyceae</taxon>
        <taxon>Rhodymeniophycidae</taxon>
        <taxon>Gracilariales</taxon>
        <taxon>Gracilariaceae</taxon>
        <taxon>Gracilariopsis</taxon>
    </lineage>
</organism>
<evidence type="ECO:0000259" key="9">
    <source>
        <dbReference type="PROSITE" id="PS50862"/>
    </source>
</evidence>
<comment type="caution">
    <text evidence="10">The sequence shown here is derived from an EMBL/GenBank/DDBJ whole genome shotgun (WGS) entry which is preliminary data.</text>
</comment>
<evidence type="ECO:0000313" key="10">
    <source>
        <dbReference type="EMBL" id="PXF45834.1"/>
    </source>
</evidence>
<evidence type="ECO:0000256" key="1">
    <source>
        <dbReference type="ARBA" id="ARBA00012831"/>
    </source>
</evidence>
<dbReference type="CDD" id="cd00862">
    <property type="entry name" value="ProRS_anticodon_zinc"/>
    <property type="match status" value="1"/>
</dbReference>
<evidence type="ECO:0000256" key="5">
    <source>
        <dbReference type="ARBA" id="ARBA00023146"/>
    </source>
</evidence>
<dbReference type="EMBL" id="NBIV01000051">
    <property type="protein sequence ID" value="PXF45834.1"/>
    <property type="molecule type" value="Genomic_DNA"/>
</dbReference>
<dbReference type="GO" id="GO:0005737">
    <property type="term" value="C:cytoplasm"/>
    <property type="evidence" value="ECO:0007669"/>
    <property type="project" value="InterPro"/>
</dbReference>